<feature type="domain" description="HTH arsR-type" evidence="4">
    <location>
        <begin position="21"/>
        <end position="113"/>
    </location>
</feature>
<dbReference type="InterPro" id="IPR036388">
    <property type="entry name" value="WH-like_DNA-bd_sf"/>
</dbReference>
<keyword evidence="6" id="KW-1185">Reference proteome</keyword>
<dbReference type="SMART" id="SM00418">
    <property type="entry name" value="HTH_ARSR"/>
    <property type="match status" value="1"/>
</dbReference>
<gene>
    <name evidence="5" type="ORF">DLJ53_20365</name>
</gene>
<evidence type="ECO:0000256" key="2">
    <source>
        <dbReference type="ARBA" id="ARBA00023125"/>
    </source>
</evidence>
<dbReference type="PANTHER" id="PTHR43132">
    <property type="entry name" value="ARSENICAL RESISTANCE OPERON REPRESSOR ARSR-RELATED"/>
    <property type="match status" value="1"/>
</dbReference>
<dbReference type="OrthoDB" id="194599at2"/>
<dbReference type="EMBL" id="QHHQ01000004">
    <property type="protein sequence ID" value="RAI00075.1"/>
    <property type="molecule type" value="Genomic_DNA"/>
</dbReference>
<evidence type="ECO:0000259" key="4">
    <source>
        <dbReference type="PROSITE" id="PS50987"/>
    </source>
</evidence>
<sequence>MAVKLAQLKPPKDPENFEDLIEHARRASEFMKALSHETRLLILCLLADGEKSVTELEQTLSMPQAAVSQQLARLRFDRLVTTRREGRVIYYSIAGEEVSRIVGALYDLFCRDVVEGSADDGD</sequence>
<accession>A0A8B2NKC6</accession>
<dbReference type="CDD" id="cd00090">
    <property type="entry name" value="HTH_ARSR"/>
    <property type="match status" value="1"/>
</dbReference>
<dbReference type="PROSITE" id="PS50987">
    <property type="entry name" value="HTH_ARSR_2"/>
    <property type="match status" value="1"/>
</dbReference>
<dbReference type="AlphaFoldDB" id="A0A8B2NKC6"/>
<dbReference type="Proteomes" id="UP000249590">
    <property type="component" value="Unassembled WGS sequence"/>
</dbReference>
<dbReference type="InterPro" id="IPR036390">
    <property type="entry name" value="WH_DNA-bd_sf"/>
</dbReference>
<comment type="caution">
    <text evidence="5">The sequence shown here is derived from an EMBL/GenBank/DDBJ whole genome shotgun (WGS) entry which is preliminary data.</text>
</comment>
<dbReference type="GO" id="GO:0003677">
    <property type="term" value="F:DNA binding"/>
    <property type="evidence" value="ECO:0007669"/>
    <property type="project" value="UniProtKB-KW"/>
</dbReference>
<name>A0A8B2NKC6_9HYPH</name>
<dbReference type="GO" id="GO:0003700">
    <property type="term" value="F:DNA-binding transcription factor activity"/>
    <property type="evidence" value="ECO:0007669"/>
    <property type="project" value="InterPro"/>
</dbReference>
<dbReference type="InterPro" id="IPR011991">
    <property type="entry name" value="ArsR-like_HTH"/>
</dbReference>
<dbReference type="InterPro" id="IPR051011">
    <property type="entry name" value="Metal_resp_trans_reg"/>
</dbReference>
<dbReference type="Gene3D" id="1.10.10.10">
    <property type="entry name" value="Winged helix-like DNA-binding domain superfamily/Winged helix DNA-binding domain"/>
    <property type="match status" value="1"/>
</dbReference>
<reference evidence="5 6" key="1">
    <citation type="submission" date="2018-05" db="EMBL/GenBank/DDBJ databases">
        <title>Acuticoccus sediminis sp. nov., isolated from deep-sea sediment of Indian Ocean.</title>
        <authorList>
            <person name="Liu X."/>
            <person name="Lai Q."/>
            <person name="Du Y."/>
            <person name="Sun F."/>
            <person name="Zhang X."/>
            <person name="Wang S."/>
            <person name="Shao Z."/>
        </authorList>
    </citation>
    <scope>NUCLEOTIDE SEQUENCE [LARGE SCALE GENOMIC DNA]</scope>
    <source>
        <strain evidence="5 6">PTG4-2</strain>
    </source>
</reference>
<protein>
    <submittedName>
        <fullName evidence="5">Transcriptional regulator</fullName>
    </submittedName>
</protein>
<evidence type="ECO:0000256" key="1">
    <source>
        <dbReference type="ARBA" id="ARBA00023015"/>
    </source>
</evidence>
<dbReference type="PANTHER" id="PTHR43132:SF2">
    <property type="entry name" value="ARSENICAL RESISTANCE OPERON REPRESSOR ARSR-RELATED"/>
    <property type="match status" value="1"/>
</dbReference>
<dbReference type="InterPro" id="IPR001845">
    <property type="entry name" value="HTH_ArsR_DNA-bd_dom"/>
</dbReference>
<evidence type="ECO:0000313" key="5">
    <source>
        <dbReference type="EMBL" id="RAI00075.1"/>
    </source>
</evidence>
<evidence type="ECO:0000256" key="3">
    <source>
        <dbReference type="ARBA" id="ARBA00023163"/>
    </source>
</evidence>
<keyword evidence="2" id="KW-0238">DNA-binding</keyword>
<dbReference type="NCBIfam" id="NF033788">
    <property type="entry name" value="HTH_metalloreg"/>
    <property type="match status" value="1"/>
</dbReference>
<dbReference type="RefSeq" id="WP_111348642.1">
    <property type="nucleotide sequence ID" value="NZ_JAIWKD010000007.1"/>
</dbReference>
<keyword evidence="1" id="KW-0805">Transcription regulation</keyword>
<keyword evidence="3" id="KW-0804">Transcription</keyword>
<organism evidence="5 6">
    <name type="scientific">Acuticoccus sediminis</name>
    <dbReference type="NCBI Taxonomy" id="2184697"/>
    <lineage>
        <taxon>Bacteria</taxon>
        <taxon>Pseudomonadati</taxon>
        <taxon>Pseudomonadota</taxon>
        <taxon>Alphaproteobacteria</taxon>
        <taxon>Hyphomicrobiales</taxon>
        <taxon>Amorphaceae</taxon>
        <taxon>Acuticoccus</taxon>
    </lineage>
</organism>
<evidence type="ECO:0000313" key="6">
    <source>
        <dbReference type="Proteomes" id="UP000249590"/>
    </source>
</evidence>
<dbReference type="SUPFAM" id="SSF46785">
    <property type="entry name" value="Winged helix' DNA-binding domain"/>
    <property type="match status" value="1"/>
</dbReference>
<dbReference type="Pfam" id="PF01022">
    <property type="entry name" value="HTH_5"/>
    <property type="match status" value="1"/>
</dbReference>
<proteinExistence type="predicted"/>
<dbReference type="PRINTS" id="PR00778">
    <property type="entry name" value="HTHARSR"/>
</dbReference>